<reference evidence="5 9" key="6">
    <citation type="submission" date="2018-11" db="EMBL/GenBank/DDBJ databases">
        <title>E. coli isolates of the female bladder.</title>
        <authorList>
            <person name="Garretto A."/>
            <person name="Miller-Ensminger T."/>
            <person name="Wolfe A.J."/>
            <person name="Putonti C."/>
        </authorList>
    </citation>
    <scope>NUCLEOTIDE SEQUENCE [LARGE SCALE GENOMIC DNA]</scope>
    <source>
        <strain evidence="5 9">UMB1727</strain>
    </source>
</reference>
<geneLocation type="plasmid" evidence="1">
    <name>pH2332-107</name>
</geneLocation>
<reference evidence="4" key="9">
    <citation type="submission" date="2020-04" db="EMBL/GenBank/DDBJ databases">
        <authorList>
            <consortium name="NCBI Pathogen Detection Project"/>
        </authorList>
    </citation>
    <scope>NUCLEOTIDE SEQUENCE</scope>
    <source>
        <strain evidence="4">TW14994</strain>
    </source>
</reference>
<reference evidence="8 13" key="7">
    <citation type="submission" date="2018-12" db="EMBL/GenBank/DDBJ databases">
        <title>Food and Water Safety Consortium.</title>
        <authorList>
            <person name="Tyson S."/>
            <person name="Peterson C.-L."/>
            <person name="Olson A."/>
            <person name="Tyler S."/>
            <person name="Cabral J."/>
            <person name="Lynch T."/>
            <person name="Knox N."/>
            <person name="Van Domselaar G."/>
            <person name="Graham M."/>
        </authorList>
    </citation>
    <scope>NUCLEOTIDE SEQUENCE [LARGE SCALE GENOMIC DNA]</scope>
    <source>
        <strain evidence="8 13">FWSEC0118</strain>
        <plasmid evidence="8">unnamed2</plasmid>
    </source>
</reference>
<dbReference type="AlphaFoldDB" id="A0A075MAE3"/>
<dbReference type="Proteomes" id="UP000309937">
    <property type="component" value="Unassembled WGS sequence"/>
</dbReference>
<evidence type="ECO:0000313" key="9">
    <source>
        <dbReference type="Proteomes" id="UP000272662"/>
    </source>
</evidence>
<dbReference type="EMBL" id="RRGJ01000132">
    <property type="protein sequence ID" value="TJQ06060.1"/>
    <property type="molecule type" value="Genomic_DNA"/>
</dbReference>
<reference evidence="3 10" key="5">
    <citation type="submission" date="2018-07" db="EMBL/GenBank/DDBJ databases">
        <title>Genomic analysis of colistin resistant EHEC isolated from cattle in Japan.</title>
        <authorList>
            <person name="Kusumoto M."/>
            <person name="Misumi W."/>
            <person name="Ogura Y."/>
            <person name="Hayashi T."/>
            <person name="Akiba M."/>
        </authorList>
    </citation>
    <scope>NUCLEOTIDE SEQUENCE [LARGE SCALE GENOMIC DNA]</scope>
    <source>
        <strain evidence="3 10">E2863</strain>
        <plasmid evidence="3 10">pE2863-1</plasmid>
    </source>
</reference>
<proteinExistence type="predicted"/>
<dbReference type="EMBL" id="KJ484627">
    <property type="protein sequence ID" value="AIF77552.1"/>
    <property type="molecule type" value="Genomic_DNA"/>
</dbReference>
<reference evidence="7" key="4">
    <citation type="submission" date="2018-02" db="EMBL/GenBank/DDBJ databases">
        <authorList>
            <person name="Cohen D.B."/>
            <person name="Kent A.D."/>
        </authorList>
    </citation>
    <scope>NUCLEOTIDE SEQUENCE</scope>
    <source>
        <strain evidence="7">ECOR 3</strain>
    </source>
</reference>
<evidence type="ECO:0000313" key="3">
    <source>
        <dbReference type="EMBL" id="BBF56835.1"/>
    </source>
</evidence>
<evidence type="ECO:0000313" key="8">
    <source>
        <dbReference type="EMBL" id="TJQ06060.1"/>
    </source>
</evidence>
<evidence type="ECO:0000313" key="7">
    <source>
        <dbReference type="EMBL" id="SPE07613.1"/>
    </source>
</evidence>
<dbReference type="Proteomes" id="UP000281900">
    <property type="component" value="Plasmid pE2863-1"/>
</dbReference>
<geneLocation type="plasmid" evidence="8">
    <name>unnamed2</name>
</geneLocation>
<evidence type="ECO:0000313" key="6">
    <source>
        <dbReference type="EMBL" id="RYL79085.1"/>
    </source>
</evidence>
<evidence type="ECO:0000313" key="11">
    <source>
        <dbReference type="Proteomes" id="UP000291778"/>
    </source>
</evidence>
<dbReference type="EMBL" id="LT985320">
    <property type="protein sequence ID" value="SPE07613.1"/>
    <property type="molecule type" value="Genomic_DNA"/>
</dbReference>
<reference evidence="1" key="1">
    <citation type="journal article" date="2014" name="J. Antimicrob. Chemother.">
        <title>Nucleotide sequences of 16 transmissible plasmids identified in nine multidrug-resistant Escherichia coli isolates expressing an ESBL phenotype isolated from food-producing animals and healthy humans.</title>
        <authorList>
            <person name="Wang J."/>
            <person name="Stephan R."/>
            <person name="Power K."/>
            <person name="Yan Q."/>
            <person name="Hachler H."/>
            <person name="Fanning S."/>
        </authorList>
    </citation>
    <scope>NUCLEOTIDE SEQUENCE</scope>
    <source>
        <strain evidence="1">Human-2332</strain>
        <strain evidence="2">Lamb-2</strain>
        <plasmid evidence="1">pH2332-107</plasmid>
        <plasmid evidence="2">pL2-87</plasmid>
    </source>
</reference>
<geneLocation type="plasmid" evidence="3 10">
    <name>pE2863-1</name>
</geneLocation>
<evidence type="ECO:0008006" key="15">
    <source>
        <dbReference type="Google" id="ProtNLM"/>
    </source>
</evidence>
<evidence type="ECO:0000313" key="10">
    <source>
        <dbReference type="Proteomes" id="UP000281900"/>
    </source>
</evidence>
<name>A0A075MAE3_ECOLX</name>
<dbReference type="EMBL" id="DABFUC010000031">
    <property type="protein sequence ID" value="HAI8960144.1"/>
    <property type="molecule type" value="Genomic_DNA"/>
</dbReference>
<accession>A0A075MAE3</accession>
<keyword evidence="1" id="KW-0614">Plasmid</keyword>
<dbReference type="Proteomes" id="UP000291778">
    <property type="component" value="Unassembled WGS sequence"/>
</dbReference>
<organism evidence="1">
    <name type="scientific">Escherichia coli</name>
    <dbReference type="NCBI Taxonomy" id="562"/>
    <lineage>
        <taxon>Bacteria</taxon>
        <taxon>Pseudomonadati</taxon>
        <taxon>Pseudomonadota</taxon>
        <taxon>Gammaproteobacteria</taxon>
        <taxon>Enterobacterales</taxon>
        <taxon>Enterobacteriaceae</taxon>
        <taxon>Escherichia</taxon>
    </lineage>
</organism>
<dbReference type="EMBL" id="RRVG01000023">
    <property type="protein sequence ID" value="RRL44494.1"/>
    <property type="molecule type" value="Genomic_DNA"/>
</dbReference>
<dbReference type="Proteomes" id="UP000842385">
    <property type="component" value="Unassembled WGS sequence"/>
</dbReference>
<reference evidence="4 14" key="2">
    <citation type="journal article" date="2018" name="Genome Biol.">
        <title>SKESA: strategic k-mer extension for scrupulous assemblies.</title>
        <authorList>
            <person name="Souvorov A."/>
            <person name="Agarwala R."/>
            <person name="Lipman D.J."/>
        </authorList>
    </citation>
    <scope>NUCLEOTIDE SEQUENCE [LARGE SCALE GENOMIC DNA]</scope>
    <source>
        <strain evidence="4 14">TW14994</strain>
    </source>
</reference>
<dbReference type="EMBL" id="AP018803">
    <property type="protein sequence ID" value="BBF56835.1"/>
    <property type="molecule type" value="Genomic_DNA"/>
</dbReference>
<accession>A0A2A2XKB7</accession>
<reference evidence="6 11" key="8">
    <citation type="submission" date="2019-02" db="EMBL/GenBank/DDBJ databases">
        <authorList>
            <person name="Slukin P."/>
            <person name="Fursova N."/>
            <person name="Ermolenko Z."/>
            <person name="Mayskaya N."/>
            <person name="Kislichkina A."/>
            <person name="Mukhina T."/>
            <person name="Sizova A."/>
            <person name="Bogun A."/>
        </authorList>
    </citation>
    <scope>NUCLEOTIDE SEQUENCE [LARGE SCALE GENOMIC DNA]</scope>
    <source>
        <strain evidence="6">SCPM-O-B-8431</strain>
        <strain evidence="11">SCPM-O-B-8431(U15)</strain>
    </source>
</reference>
<geneLocation type="plasmid" evidence="2">
    <name>pL2-87</name>
</geneLocation>
<dbReference type="PATRIC" id="fig|562.10497.peg.312"/>
<evidence type="ECO:0000313" key="14">
    <source>
        <dbReference type="Proteomes" id="UP000842385"/>
    </source>
</evidence>
<geneLocation type="plasmid" evidence="7">
    <name>RCS85_pII</name>
</geneLocation>
<evidence type="ECO:0000313" key="4">
    <source>
        <dbReference type="EMBL" id="HAI8960144.1"/>
    </source>
</evidence>
<evidence type="ECO:0000313" key="13">
    <source>
        <dbReference type="Proteomes" id="UP000309937"/>
    </source>
</evidence>
<protein>
    <recommendedName>
        <fullName evidence="15">DUF4433 domain-containing protein</fullName>
    </recommendedName>
</protein>
<evidence type="ECO:0000313" key="1">
    <source>
        <dbReference type="EMBL" id="AIF77552.1"/>
    </source>
</evidence>
<evidence type="ECO:0000313" key="12">
    <source>
        <dbReference type="Proteomes" id="UP000309889"/>
    </source>
</evidence>
<geneLocation type="plasmid" evidence="12">
    <name>rcs85_pii</name>
</geneLocation>
<dbReference type="EMBL" id="SERV01000017">
    <property type="protein sequence ID" value="RYL79085.1"/>
    <property type="molecule type" value="Genomic_DNA"/>
</dbReference>
<evidence type="ECO:0000313" key="5">
    <source>
        <dbReference type="EMBL" id="RRL44494.1"/>
    </source>
</evidence>
<dbReference type="Proteomes" id="UP000272662">
    <property type="component" value="Unassembled WGS sequence"/>
</dbReference>
<reference evidence="12" key="3">
    <citation type="submission" date="2018-02" db="EMBL/GenBank/DDBJ databases">
        <authorList>
            <person name="Cea G.-C."/>
            <person name="William W."/>
        </authorList>
    </citation>
    <scope>NUCLEOTIDE SEQUENCE [LARGE SCALE GENOMIC DNA]</scope>
    <source>
        <strain evidence="12">ECOR 3</strain>
        <plasmid evidence="12">rcs85_pii</plasmid>
    </source>
</reference>
<dbReference type="Proteomes" id="UP000309889">
    <property type="component" value="Plasmid RCS85_pII"/>
</dbReference>
<gene>
    <name evidence="8" type="ORF">C9Z68_26200</name>
    <name evidence="5" type="ORF">DU321_17755</name>
    <name evidence="3" type="ORF">E2863_05430</name>
    <name evidence="6" type="ORF">EWK56_21840</name>
    <name evidence="4" type="ORF">HKA49_004400</name>
    <name evidence="7" type="ORF">RCS85_PII0039</name>
</gene>
<evidence type="ECO:0000313" key="2">
    <source>
        <dbReference type="EMBL" id="AIF79247.1"/>
    </source>
</evidence>
<dbReference type="RefSeq" id="WP_001369268.1">
    <property type="nucleotide sequence ID" value="NC_022992.1"/>
</dbReference>
<dbReference type="EMBL" id="KJ484640">
    <property type="protein sequence ID" value="AIF79247.1"/>
    <property type="molecule type" value="Genomic_DNA"/>
</dbReference>
<sequence length="181" mass="20979">MKAENKILNLFHATTMSRGLQIIKDGKIRTDAPSVICWSLETTPGWIYLSDQLDNAVHWGNKIACLSKDELFFYIFRVQVQEENCYPDTDDLQYVSWLSPEEAENTDLYTCLSLCHSCRTDKELYTGCEISDYAVLPATTLYTDNSGHPQYDIVNTLKKHIGKDEYNQYESLRQRIEWVCL</sequence>